<comment type="caution">
    <text evidence="8">The sequence shown here is derived from an EMBL/GenBank/DDBJ whole genome shotgun (WGS) entry which is preliminary data.</text>
</comment>
<evidence type="ECO:0000256" key="3">
    <source>
        <dbReference type="ARBA" id="ARBA00023242"/>
    </source>
</evidence>
<dbReference type="EMBL" id="PKSG01000565">
    <property type="protein sequence ID" value="POR34175.1"/>
    <property type="molecule type" value="Genomic_DNA"/>
</dbReference>
<keyword evidence="3" id="KW-0539">Nucleus</keyword>
<feature type="compositionally biased region" description="Acidic residues" evidence="4">
    <location>
        <begin position="670"/>
        <end position="679"/>
    </location>
</feature>
<dbReference type="Pfam" id="PF08170">
    <property type="entry name" value="POPLD"/>
    <property type="match status" value="1"/>
</dbReference>
<dbReference type="InterPro" id="IPR009723">
    <property type="entry name" value="Pop1_N"/>
</dbReference>
<feature type="region of interest" description="Disordered" evidence="4">
    <location>
        <begin position="827"/>
        <end position="847"/>
    </location>
</feature>
<evidence type="ECO:0000313" key="9">
    <source>
        <dbReference type="Proteomes" id="UP000237481"/>
    </source>
</evidence>
<evidence type="ECO:0000259" key="6">
    <source>
        <dbReference type="Pfam" id="PF08170"/>
    </source>
</evidence>
<dbReference type="Pfam" id="PF22770">
    <property type="entry name" value="POP1_C"/>
    <property type="match status" value="1"/>
</dbReference>
<organism evidence="8 9">
    <name type="scientific">Tolypocladium paradoxum</name>
    <dbReference type="NCBI Taxonomy" id="94208"/>
    <lineage>
        <taxon>Eukaryota</taxon>
        <taxon>Fungi</taxon>
        <taxon>Dikarya</taxon>
        <taxon>Ascomycota</taxon>
        <taxon>Pezizomycotina</taxon>
        <taxon>Sordariomycetes</taxon>
        <taxon>Hypocreomycetidae</taxon>
        <taxon>Hypocreales</taxon>
        <taxon>Ophiocordycipitaceae</taxon>
        <taxon>Tolypocladium</taxon>
    </lineage>
</organism>
<evidence type="ECO:0000256" key="1">
    <source>
        <dbReference type="ARBA" id="ARBA00004123"/>
    </source>
</evidence>
<gene>
    <name evidence="8" type="ORF">TPAR_05624</name>
</gene>
<feature type="compositionally biased region" description="Low complexity" evidence="4">
    <location>
        <begin position="12"/>
        <end position="22"/>
    </location>
</feature>
<feature type="region of interest" description="Disordered" evidence="4">
    <location>
        <begin position="660"/>
        <end position="702"/>
    </location>
</feature>
<evidence type="ECO:0000256" key="4">
    <source>
        <dbReference type="SAM" id="MobiDB-lite"/>
    </source>
</evidence>
<keyword evidence="9" id="KW-1185">Reference proteome</keyword>
<dbReference type="InterPro" id="IPR055079">
    <property type="entry name" value="POP1_C"/>
</dbReference>
<dbReference type="GO" id="GO:0000172">
    <property type="term" value="C:ribonuclease MRP complex"/>
    <property type="evidence" value="ECO:0007669"/>
    <property type="project" value="InterPro"/>
</dbReference>
<comment type="subcellular location">
    <subcellularLocation>
        <location evidence="1">Nucleus</location>
    </subcellularLocation>
</comment>
<dbReference type="PANTHER" id="PTHR22731:SF3">
    <property type="entry name" value="RIBONUCLEASES P_MRP PROTEIN SUBUNIT POP1"/>
    <property type="match status" value="1"/>
</dbReference>
<dbReference type="InterPro" id="IPR039182">
    <property type="entry name" value="Pop1"/>
</dbReference>
<evidence type="ECO:0000259" key="5">
    <source>
        <dbReference type="Pfam" id="PF06978"/>
    </source>
</evidence>
<evidence type="ECO:0000313" key="8">
    <source>
        <dbReference type="EMBL" id="POR34175.1"/>
    </source>
</evidence>
<dbReference type="InterPro" id="IPR012590">
    <property type="entry name" value="POPLD_dom"/>
</dbReference>
<feature type="domain" description="POPLD" evidence="6">
    <location>
        <begin position="545"/>
        <end position="635"/>
    </location>
</feature>
<evidence type="ECO:0000259" key="7">
    <source>
        <dbReference type="Pfam" id="PF22770"/>
    </source>
</evidence>
<feature type="region of interest" description="Disordered" evidence="4">
    <location>
        <begin position="82"/>
        <end position="139"/>
    </location>
</feature>
<feature type="domain" description="POP1 C-terminal" evidence="7">
    <location>
        <begin position="727"/>
        <end position="912"/>
    </location>
</feature>
<feature type="region of interest" description="Disordered" evidence="4">
    <location>
        <begin position="750"/>
        <end position="777"/>
    </location>
</feature>
<proteinExistence type="predicted"/>
<keyword evidence="2" id="KW-0819">tRNA processing</keyword>
<dbReference type="GO" id="GO:0001682">
    <property type="term" value="P:tRNA 5'-leader removal"/>
    <property type="evidence" value="ECO:0007669"/>
    <property type="project" value="InterPro"/>
</dbReference>
<feature type="compositionally biased region" description="Basic residues" evidence="4">
    <location>
        <begin position="96"/>
        <end position="118"/>
    </location>
</feature>
<dbReference type="AlphaFoldDB" id="A0A2S4KVE8"/>
<dbReference type="PANTHER" id="PTHR22731">
    <property type="entry name" value="RIBONUCLEASES P/MRP PROTEIN SUBUNIT POP1"/>
    <property type="match status" value="1"/>
</dbReference>
<dbReference type="Proteomes" id="UP000237481">
    <property type="component" value="Unassembled WGS sequence"/>
</dbReference>
<feature type="compositionally biased region" description="Basic and acidic residues" evidence="4">
    <location>
        <begin position="680"/>
        <end position="693"/>
    </location>
</feature>
<reference evidence="8 9" key="1">
    <citation type="submission" date="2018-01" db="EMBL/GenBank/DDBJ databases">
        <title>Harnessing the power of phylogenomics to disentangle the directionality and signatures of interkingdom host jumping in the parasitic fungal genus Tolypocladium.</title>
        <authorList>
            <person name="Quandt C.A."/>
            <person name="Patterson W."/>
            <person name="Spatafora J.W."/>
        </authorList>
    </citation>
    <scope>NUCLEOTIDE SEQUENCE [LARGE SCALE GENOMIC DNA]</scope>
    <source>
        <strain evidence="8 9">NRBC 100945</strain>
    </source>
</reference>
<dbReference type="STRING" id="94208.A0A2S4KVE8"/>
<dbReference type="GO" id="GO:0005655">
    <property type="term" value="C:nucleolar ribonuclease P complex"/>
    <property type="evidence" value="ECO:0007669"/>
    <property type="project" value="InterPro"/>
</dbReference>
<accession>A0A2S4KVE8</accession>
<feature type="domain" description="Pop1 N-terminal" evidence="5">
    <location>
        <begin position="64"/>
        <end position="276"/>
    </location>
</feature>
<dbReference type="Pfam" id="PF06978">
    <property type="entry name" value="POP1_N"/>
    <property type="match status" value="1"/>
</dbReference>
<sequence>MGPKPSGGGSSGAASNKRNAASPAANAQGDALRQKRGKTFSARSIPAQPADAALKDGELDLQAFVSAHEFEIKSLEQSMATSKAVSTSRAFQKVPRGLRRRTASHNPKRVPRRLRARAKREMAEDNTPMVEARRRRPRTTRARIRADTAKRLGILAARKRRKQLKLAEAAQQDGKEVRDEGVVGRKPRPKVRRNHLNDPPRPTAKFRKRQLNKTWLPTHSWHAKRARMTEPKNPLWRFAIPLTPNEKIYRPTHRSQGERGTMLWDMSYMSTIGLYGNPIGMERVLKRVGVSQEPCWNEKGKRWRRGTRTWSGMLSRENDGHRRLLCPATVLWNPEQSRLEDNENQRKVQRQVYLRVHPSAFLEVFNELLRLTKMENPRLYIEDLRFEIGSFELTGPASTEALLAVLTPYSTKDAPKSKHAELFESLRGLTNPAALPANAVLTFSVQDPRLRYPPRKVAFPNDPQAQMGLLETMAKWPAEDGLEPSSLFDRDARHRASCLPSQKFINRRRGSATPGSFLKPTKVDPPIPVILMASRSASSTQTQGTWTLLAPWKCILPIWYSMVHVPLISGLNPRFAGMNETMQVAFERGLPWFPADYLGTDSGSEWELEQRRKRKREWERRPKSKRTEWAALDLGAGRKGEVGDGLWCDFELLFGLPRQQEDQAPSGDSASDDNADDAMDVDKDEHQPAKQHNEPPSLKLLSPVSKATFDSLVGSPALRPPTPPNAILNVRISVLARGVVTTCARIYRLPSTPTPAPISSNAEVPATIPPQDADSVSLPHDLRSQWLARVPSSATNSSSSKQSKRARNLKPTDIEARKRQLARELIAPPAPDPAPAPNQEDIGGHPLVPDAKDLIGFVTTGSFCLTHGHGAAMGSIALEKVLADVKSDNREGRLCIARNAGENVGWIARWEVV</sequence>
<feature type="region of interest" description="Disordered" evidence="4">
    <location>
        <begin position="1"/>
        <end position="49"/>
    </location>
</feature>
<name>A0A2S4KVE8_9HYPO</name>
<feature type="compositionally biased region" description="Gly residues" evidence="4">
    <location>
        <begin position="1"/>
        <end position="11"/>
    </location>
</feature>
<dbReference type="OrthoDB" id="442863at2759"/>
<evidence type="ECO:0000256" key="2">
    <source>
        <dbReference type="ARBA" id="ARBA00022694"/>
    </source>
</evidence>
<protein>
    <submittedName>
        <fullName evidence="8">Ribonucleases P/MRP protein subunit pop1</fullName>
    </submittedName>
</protein>
<feature type="compositionally biased region" description="Low complexity" evidence="4">
    <location>
        <begin position="792"/>
        <end position="801"/>
    </location>
</feature>
<feature type="region of interest" description="Disordered" evidence="4">
    <location>
        <begin position="789"/>
        <end position="814"/>
    </location>
</feature>